<protein>
    <submittedName>
        <fullName evidence="3">Glycosyltransferase family 9 protein</fullName>
        <ecNumber evidence="3">2.4.-.-</ecNumber>
    </submittedName>
</protein>
<gene>
    <name evidence="3" type="ORF">U0035_22240</name>
</gene>
<dbReference type="EC" id="2.4.-.-" evidence="3"/>
<name>A0ABZ0W7D1_9BACT</name>
<keyword evidence="2 3" id="KW-0808">Transferase</keyword>
<dbReference type="GO" id="GO:0016757">
    <property type="term" value="F:glycosyltransferase activity"/>
    <property type="evidence" value="ECO:0007669"/>
    <property type="project" value="UniProtKB-KW"/>
</dbReference>
<dbReference type="CDD" id="cd03789">
    <property type="entry name" value="GT9_LPS_heptosyltransferase"/>
    <property type="match status" value="1"/>
</dbReference>
<evidence type="ECO:0000313" key="3">
    <source>
        <dbReference type="EMBL" id="WQD38397.1"/>
    </source>
</evidence>
<sequence length="318" mass="35570">MHIVIFRALKLGDLLCTVPAFRALRKAFSQARISLMGLPWSATFVERYYCYIDDFIHFPGYPGLPEQPVHIDAINSFFYDMKKSHIDLLLQMQGNGSIVNDMLEQLHPRCLAGFCEAGDKRSGTRNFLEYPEKIHEIQKHLALLQHLHIPHDGIHIDFPFTDADEKELEKLDINLDKPYICIHPGSALITRQWPPELFARIAAHFMDKGFTILLTGGPQEKALTGTINHVLRGRAIDIAGHTTLGSLALILRHASGLISNCTGVSHLGAATKTKSVVISMDGEPHRWGPLDTSRHATIDWLKHDSYDSVLATASQLIS</sequence>
<evidence type="ECO:0000313" key="4">
    <source>
        <dbReference type="Proteomes" id="UP001325680"/>
    </source>
</evidence>
<reference evidence="3 4" key="1">
    <citation type="submission" date="2023-12" db="EMBL/GenBank/DDBJ databases">
        <title>Genome sequencing and assembly of bacterial species from a model synthetic community.</title>
        <authorList>
            <person name="Hogle S.L."/>
        </authorList>
    </citation>
    <scope>NUCLEOTIDE SEQUENCE [LARGE SCALE GENOMIC DNA]</scope>
    <source>
        <strain evidence="3 4">HAMBI_3031</strain>
    </source>
</reference>
<organism evidence="3 4">
    <name type="scientific">Niabella yanshanensis</name>
    <dbReference type="NCBI Taxonomy" id="577386"/>
    <lineage>
        <taxon>Bacteria</taxon>
        <taxon>Pseudomonadati</taxon>
        <taxon>Bacteroidota</taxon>
        <taxon>Chitinophagia</taxon>
        <taxon>Chitinophagales</taxon>
        <taxon>Chitinophagaceae</taxon>
        <taxon>Niabella</taxon>
    </lineage>
</organism>
<proteinExistence type="predicted"/>
<dbReference type="Gene3D" id="3.40.50.2000">
    <property type="entry name" value="Glycogen Phosphorylase B"/>
    <property type="match status" value="2"/>
</dbReference>
<dbReference type="SUPFAM" id="SSF53756">
    <property type="entry name" value="UDP-Glycosyltransferase/glycogen phosphorylase"/>
    <property type="match status" value="1"/>
</dbReference>
<dbReference type="PANTHER" id="PTHR30160:SF1">
    <property type="entry name" value="LIPOPOLYSACCHARIDE 1,2-N-ACETYLGLUCOSAMINETRANSFERASE-RELATED"/>
    <property type="match status" value="1"/>
</dbReference>
<dbReference type="RefSeq" id="WP_114791159.1">
    <property type="nucleotide sequence ID" value="NZ_CP139960.1"/>
</dbReference>
<accession>A0ABZ0W7D1</accession>
<dbReference type="Pfam" id="PF01075">
    <property type="entry name" value="Glyco_transf_9"/>
    <property type="match status" value="1"/>
</dbReference>
<dbReference type="InterPro" id="IPR051199">
    <property type="entry name" value="LPS_LOS_Heptosyltrfase"/>
</dbReference>
<dbReference type="Proteomes" id="UP001325680">
    <property type="component" value="Chromosome"/>
</dbReference>
<dbReference type="InterPro" id="IPR002201">
    <property type="entry name" value="Glyco_trans_9"/>
</dbReference>
<dbReference type="EMBL" id="CP139960">
    <property type="protein sequence ID" value="WQD38397.1"/>
    <property type="molecule type" value="Genomic_DNA"/>
</dbReference>
<keyword evidence="1 3" id="KW-0328">Glycosyltransferase</keyword>
<evidence type="ECO:0000256" key="2">
    <source>
        <dbReference type="ARBA" id="ARBA00022679"/>
    </source>
</evidence>
<keyword evidence="4" id="KW-1185">Reference proteome</keyword>
<evidence type="ECO:0000256" key="1">
    <source>
        <dbReference type="ARBA" id="ARBA00022676"/>
    </source>
</evidence>
<dbReference type="PANTHER" id="PTHR30160">
    <property type="entry name" value="TETRAACYLDISACCHARIDE 4'-KINASE-RELATED"/>
    <property type="match status" value="1"/>
</dbReference>